<feature type="domain" description="4Fe-4S ferredoxin-type" evidence="6">
    <location>
        <begin position="2"/>
        <end position="31"/>
    </location>
</feature>
<evidence type="ECO:0000313" key="7">
    <source>
        <dbReference type="EMBL" id="SDK90199.1"/>
    </source>
</evidence>
<dbReference type="PROSITE" id="PS00198">
    <property type="entry name" value="4FE4S_FER_1"/>
    <property type="match status" value="1"/>
</dbReference>
<dbReference type="GO" id="GO:0046872">
    <property type="term" value="F:metal ion binding"/>
    <property type="evidence" value="ECO:0007669"/>
    <property type="project" value="UniProtKB-KW"/>
</dbReference>
<evidence type="ECO:0000256" key="5">
    <source>
        <dbReference type="ARBA" id="ARBA00023014"/>
    </source>
</evidence>
<sequence>MVQMKINEELCIGCGDCAADCIHQILELSDGIPTMISDGINNCIQCQHCLAVCPTGALSIMGLDPQNSLQLPADVPSSKQMENLIKSRRSTRQYRQENVDAETLDKLLKIIAYAPTGMNRQKVLLTVVNDIDTMSILRQRTYSAIQEKIDSNASLSEKQKWLVDYINGWQNGADHIYRHAPHIVIASAPRGIGTPLADCVIALSYFELQAASMGLGTTWCGLAIMSLNEFAPDLLTELGIPADHEVGYMMLFGEPTVTYHRTVQITSDRVNFPKLNKI</sequence>
<keyword evidence="5" id="KW-0411">Iron-sulfur</keyword>
<dbReference type="AlphaFoldDB" id="A0A1G9FPA6"/>
<protein>
    <submittedName>
        <fullName evidence="7">Nitroreductase</fullName>
    </submittedName>
</protein>
<dbReference type="EMBL" id="FNGA01000002">
    <property type="protein sequence ID" value="SDK90199.1"/>
    <property type="molecule type" value="Genomic_DNA"/>
</dbReference>
<feature type="domain" description="4Fe-4S ferredoxin-type" evidence="6">
    <location>
        <begin position="33"/>
        <end position="63"/>
    </location>
</feature>
<dbReference type="InterPro" id="IPR000415">
    <property type="entry name" value="Nitroreductase-like"/>
</dbReference>
<dbReference type="Gene3D" id="3.30.70.20">
    <property type="match status" value="1"/>
</dbReference>
<evidence type="ECO:0000313" key="8">
    <source>
        <dbReference type="Proteomes" id="UP000199053"/>
    </source>
</evidence>
<evidence type="ECO:0000259" key="6">
    <source>
        <dbReference type="PROSITE" id="PS51379"/>
    </source>
</evidence>
<proteinExistence type="inferred from homology"/>
<dbReference type="RefSeq" id="WP_170830336.1">
    <property type="nucleotide sequence ID" value="NZ_FNGA01000002.1"/>
</dbReference>
<dbReference type="GO" id="GO:0051536">
    <property type="term" value="F:iron-sulfur cluster binding"/>
    <property type="evidence" value="ECO:0007669"/>
    <property type="project" value="UniProtKB-KW"/>
</dbReference>
<keyword evidence="8" id="KW-1185">Reference proteome</keyword>
<dbReference type="PANTHER" id="PTHR43673">
    <property type="entry name" value="NAD(P)H NITROREDUCTASE YDGI-RELATED"/>
    <property type="match status" value="1"/>
</dbReference>
<dbReference type="CDD" id="cd02143">
    <property type="entry name" value="nitroreductase_FeS-like"/>
    <property type="match status" value="1"/>
</dbReference>
<dbReference type="Pfam" id="PF00881">
    <property type="entry name" value="Nitroreductase"/>
    <property type="match status" value="1"/>
</dbReference>
<dbReference type="InterPro" id="IPR029479">
    <property type="entry name" value="Nitroreductase"/>
</dbReference>
<dbReference type="Gene3D" id="3.40.109.10">
    <property type="entry name" value="NADH Oxidase"/>
    <property type="match status" value="1"/>
</dbReference>
<reference evidence="8" key="1">
    <citation type="submission" date="2016-10" db="EMBL/GenBank/DDBJ databases">
        <authorList>
            <person name="Varghese N."/>
            <person name="Submissions S."/>
        </authorList>
    </citation>
    <scope>NUCLEOTIDE SEQUENCE [LARGE SCALE GENOMIC DNA]</scope>
    <source>
        <strain evidence="8">DSM 16995</strain>
    </source>
</reference>
<keyword evidence="2" id="KW-0479">Metal-binding</keyword>
<dbReference type="STRING" id="246191.SAMN05660337_1641"/>
<dbReference type="InterPro" id="IPR017900">
    <property type="entry name" value="4Fe4S_Fe_S_CS"/>
</dbReference>
<keyword evidence="4" id="KW-0408">Iron</keyword>
<keyword evidence="3" id="KW-0560">Oxidoreductase</keyword>
<dbReference type="PANTHER" id="PTHR43673:SF10">
    <property type="entry name" value="NADH DEHYDROGENASE_NAD(P)H NITROREDUCTASE XCC3605-RELATED"/>
    <property type="match status" value="1"/>
</dbReference>
<gene>
    <name evidence="7" type="ORF">SAMN05660337_1641</name>
</gene>
<organism evidence="7 8">
    <name type="scientific">Maridesulfovibrio ferrireducens</name>
    <dbReference type="NCBI Taxonomy" id="246191"/>
    <lineage>
        <taxon>Bacteria</taxon>
        <taxon>Pseudomonadati</taxon>
        <taxon>Thermodesulfobacteriota</taxon>
        <taxon>Desulfovibrionia</taxon>
        <taxon>Desulfovibrionales</taxon>
        <taxon>Desulfovibrionaceae</taxon>
        <taxon>Maridesulfovibrio</taxon>
    </lineage>
</organism>
<evidence type="ECO:0000256" key="3">
    <source>
        <dbReference type="ARBA" id="ARBA00023002"/>
    </source>
</evidence>
<dbReference type="InterPro" id="IPR017896">
    <property type="entry name" value="4Fe4S_Fe-S-bd"/>
</dbReference>
<evidence type="ECO:0000256" key="2">
    <source>
        <dbReference type="ARBA" id="ARBA00022723"/>
    </source>
</evidence>
<dbReference type="GO" id="GO:0016491">
    <property type="term" value="F:oxidoreductase activity"/>
    <property type="evidence" value="ECO:0007669"/>
    <property type="project" value="UniProtKB-KW"/>
</dbReference>
<dbReference type="SUPFAM" id="SSF55469">
    <property type="entry name" value="FMN-dependent nitroreductase-like"/>
    <property type="match status" value="1"/>
</dbReference>
<accession>A0A1G9FPA6</accession>
<dbReference type="SUPFAM" id="SSF54862">
    <property type="entry name" value="4Fe-4S ferredoxins"/>
    <property type="match status" value="1"/>
</dbReference>
<dbReference type="PROSITE" id="PS51379">
    <property type="entry name" value="4FE4S_FER_2"/>
    <property type="match status" value="2"/>
</dbReference>
<evidence type="ECO:0000256" key="4">
    <source>
        <dbReference type="ARBA" id="ARBA00023004"/>
    </source>
</evidence>
<dbReference type="Pfam" id="PF13187">
    <property type="entry name" value="Fer4_9"/>
    <property type="match status" value="1"/>
</dbReference>
<name>A0A1G9FPA6_9BACT</name>
<dbReference type="Proteomes" id="UP000199053">
    <property type="component" value="Unassembled WGS sequence"/>
</dbReference>
<comment type="similarity">
    <text evidence="1">Belongs to the nitroreductase family.</text>
</comment>
<evidence type="ECO:0000256" key="1">
    <source>
        <dbReference type="ARBA" id="ARBA00007118"/>
    </source>
</evidence>